<evidence type="ECO:0000256" key="5">
    <source>
        <dbReference type="ARBA" id="ARBA00022729"/>
    </source>
</evidence>
<dbReference type="Gene3D" id="2.160.20.10">
    <property type="entry name" value="Single-stranded right-handed beta-helix, Pectin lyase-like"/>
    <property type="match status" value="1"/>
</dbReference>
<dbReference type="GO" id="GO:0009279">
    <property type="term" value="C:cell outer membrane"/>
    <property type="evidence" value="ECO:0007669"/>
    <property type="project" value="UniProtKB-SubCell"/>
</dbReference>
<evidence type="ECO:0000313" key="8">
    <source>
        <dbReference type="EMBL" id="TGO01887.1"/>
    </source>
</evidence>
<sequence length="322" mass="33908">QDLDEIRIEKGTYECNGLEIPSSKTFKHGIKVSGGWDSGFKKQSDDAAVTVFDGGAKRIDGIENSGQCEEAGGIWEAPGSWERPQCYQEKPTKLGILTVSADGSVAIEGLSFQNGYSRNGGTIYGNGKVSIANCIFINNSAFVGGAVYNSGNITNSTFSNNSASENGGAVYCSATIINSTFTQNIAENGGAIFCEKSGKSTIVNSTIVNNNGGGFYGKGTILNTIFAQNKAGEEANDITPFNGDLHVDYTLVNNISGALDLGTHIIMGEPRFVDAENGDFHLRSDSPAIDVGDDSVVEVEVDLDGNPRIVGGAIDLGAFERQ</sequence>
<keyword evidence="9" id="KW-1185">Reference proteome</keyword>
<dbReference type="PANTHER" id="PTHR11319:SF35">
    <property type="entry name" value="OUTER MEMBRANE PROTEIN PMPC-RELATED"/>
    <property type="match status" value="1"/>
</dbReference>
<dbReference type="GO" id="GO:0005576">
    <property type="term" value="C:extracellular region"/>
    <property type="evidence" value="ECO:0007669"/>
    <property type="project" value="UniProtKB-SubCell"/>
</dbReference>
<evidence type="ECO:0000256" key="6">
    <source>
        <dbReference type="ARBA" id="ARBA00023136"/>
    </source>
</evidence>
<dbReference type="Proteomes" id="UP000030428">
    <property type="component" value="Unassembled WGS sequence"/>
</dbReference>
<dbReference type="AlphaFoldDB" id="A0A4E0QKA4"/>
<evidence type="ECO:0000256" key="3">
    <source>
        <dbReference type="ARBA" id="ARBA00004613"/>
    </source>
</evidence>
<dbReference type="InterPro" id="IPR059226">
    <property type="entry name" value="Choice_anch_Q_dom"/>
</dbReference>
<keyword evidence="5" id="KW-0732">Signal</keyword>
<dbReference type="NCBIfam" id="TIGR01376">
    <property type="entry name" value="POMP_repeat"/>
    <property type="match status" value="2"/>
</dbReference>
<dbReference type="InterPro" id="IPR011050">
    <property type="entry name" value="Pectin_lyase_fold/virulence"/>
</dbReference>
<dbReference type="EMBL" id="JSZA02000398">
    <property type="protein sequence ID" value="TGO01887.1"/>
    <property type="molecule type" value="Genomic_DNA"/>
</dbReference>
<accession>A0A4E0QKA4</accession>
<evidence type="ECO:0000256" key="1">
    <source>
        <dbReference type="ARBA" id="ARBA00004196"/>
    </source>
</evidence>
<dbReference type="InterPro" id="IPR003368">
    <property type="entry name" value="POMP_repeat"/>
</dbReference>
<dbReference type="NCBIfam" id="NF041518">
    <property type="entry name" value="choice_anch_Q"/>
    <property type="match status" value="1"/>
</dbReference>
<evidence type="ECO:0000256" key="4">
    <source>
        <dbReference type="ARBA" id="ARBA00022525"/>
    </source>
</evidence>
<comment type="subcellular location">
    <subcellularLocation>
        <location evidence="1">Cell envelope</location>
    </subcellularLocation>
    <subcellularLocation>
        <location evidence="2">Cell outer membrane</location>
    </subcellularLocation>
    <subcellularLocation>
        <location evidence="3">Secreted</location>
    </subcellularLocation>
</comment>
<keyword evidence="4" id="KW-0964">Secreted</keyword>
<evidence type="ECO:0000256" key="2">
    <source>
        <dbReference type="ARBA" id="ARBA00004442"/>
    </source>
</evidence>
<dbReference type="InterPro" id="IPR012334">
    <property type="entry name" value="Pectin_lyas_fold"/>
</dbReference>
<keyword evidence="7" id="KW-0998">Cell outer membrane</keyword>
<evidence type="ECO:0000256" key="7">
    <source>
        <dbReference type="ARBA" id="ARBA00023237"/>
    </source>
</evidence>
<comment type="caution">
    <text evidence="8">The sequence shown here is derived from an EMBL/GenBank/DDBJ whole genome shotgun (WGS) entry which is preliminary data.</text>
</comment>
<dbReference type="Pfam" id="PF02415">
    <property type="entry name" value="Chlam_PMP"/>
    <property type="match status" value="2"/>
</dbReference>
<protein>
    <submittedName>
        <fullName evidence="8">Uncharacterized protein</fullName>
    </submittedName>
</protein>
<reference evidence="8 9" key="1">
    <citation type="journal article" date="2016" name="Front. Microbiol.">
        <title>Single-Cell (Meta-)Genomics of a Dimorphic Candidatus Thiomargarita nelsonii Reveals Genomic Plasticity.</title>
        <authorList>
            <person name="Flood B.E."/>
            <person name="Fliss P."/>
            <person name="Jones D.S."/>
            <person name="Dick G.J."/>
            <person name="Jain S."/>
            <person name="Kaster A.K."/>
            <person name="Winkel M."/>
            <person name="Mussmann M."/>
            <person name="Bailey J."/>
        </authorList>
    </citation>
    <scope>NUCLEOTIDE SEQUENCE [LARGE SCALE GENOMIC DNA]</scope>
    <source>
        <strain evidence="8">Hydrate Ridge</strain>
    </source>
</reference>
<organism evidence="8 9">
    <name type="scientific">Candidatus Thiomargarita nelsonii</name>
    <dbReference type="NCBI Taxonomy" id="1003181"/>
    <lineage>
        <taxon>Bacteria</taxon>
        <taxon>Pseudomonadati</taxon>
        <taxon>Pseudomonadota</taxon>
        <taxon>Gammaproteobacteria</taxon>
        <taxon>Thiotrichales</taxon>
        <taxon>Thiotrichaceae</taxon>
        <taxon>Thiomargarita</taxon>
    </lineage>
</organism>
<gene>
    <name evidence="8" type="ORF">PN36_34830</name>
</gene>
<dbReference type="PANTHER" id="PTHR11319">
    <property type="entry name" value="G PROTEIN-COUPLED RECEPTOR-RELATED"/>
    <property type="match status" value="1"/>
</dbReference>
<feature type="non-terminal residue" evidence="8">
    <location>
        <position position="1"/>
    </location>
</feature>
<evidence type="ECO:0000313" key="9">
    <source>
        <dbReference type="Proteomes" id="UP000030428"/>
    </source>
</evidence>
<dbReference type="SUPFAM" id="SSF51126">
    <property type="entry name" value="Pectin lyase-like"/>
    <property type="match status" value="1"/>
</dbReference>
<proteinExistence type="predicted"/>
<keyword evidence="6" id="KW-0472">Membrane</keyword>
<name>A0A4E0QKA4_9GAMM</name>